<proteinExistence type="predicted"/>
<gene>
    <name evidence="2" type="ORF">F1559_002529</name>
</gene>
<dbReference type="InterPro" id="IPR051091">
    <property type="entry name" value="O-Glucosyltr/Glycosyltrsf_90"/>
</dbReference>
<feature type="domain" description="Glycosyl transferase CAP10" evidence="1">
    <location>
        <begin position="2"/>
        <end position="120"/>
    </location>
</feature>
<evidence type="ECO:0000259" key="1">
    <source>
        <dbReference type="Pfam" id="PF05686"/>
    </source>
</evidence>
<dbReference type="AlphaFoldDB" id="A0A7J7IGH0"/>
<comment type="caution">
    <text evidence="2">The sequence shown here is derived from an EMBL/GenBank/DDBJ whole genome shotgun (WGS) entry which is preliminary data.</text>
</comment>
<dbReference type="EMBL" id="VWRR01000011">
    <property type="protein sequence ID" value="KAF6002205.1"/>
    <property type="molecule type" value="Genomic_DNA"/>
</dbReference>
<dbReference type="InterPro" id="IPR006598">
    <property type="entry name" value="CAP10"/>
</dbReference>
<evidence type="ECO:0000313" key="2">
    <source>
        <dbReference type="EMBL" id="KAF6002205.1"/>
    </source>
</evidence>
<dbReference type="OrthoDB" id="202415at2759"/>
<evidence type="ECO:0000313" key="3">
    <source>
        <dbReference type="Proteomes" id="UP000530660"/>
    </source>
</evidence>
<name>A0A7J7IGH0_9RHOD</name>
<accession>A0A7J7IGH0</accession>
<dbReference type="PANTHER" id="PTHR12203:SF119">
    <property type="entry name" value="GLYCOSYL TRANSFERASE CAP10 DOMAIN-CONTAINING PROTEIN"/>
    <property type="match status" value="1"/>
</dbReference>
<protein>
    <recommendedName>
        <fullName evidence="1">Glycosyl transferase CAP10 domain-containing protein</fullName>
    </recommendedName>
</protein>
<sequence length="126" mass="15053">MSVREQTNFKYSIYAEGNCGWADRLWWQMHTPQVVLKQESLCGLFFEQLMQPFVDHIPCAATFEDLSHRAKWLTRHDREALIITTNAMRFSEAFLVRKAIIEYFETLLKQYSEIWRKNAQLMCEAR</sequence>
<organism evidence="2 3">
    <name type="scientific">Cyanidiococcus yangmingshanensis</name>
    <dbReference type="NCBI Taxonomy" id="2690220"/>
    <lineage>
        <taxon>Eukaryota</taxon>
        <taxon>Rhodophyta</taxon>
        <taxon>Bangiophyceae</taxon>
        <taxon>Cyanidiales</taxon>
        <taxon>Cyanidiaceae</taxon>
        <taxon>Cyanidiococcus</taxon>
    </lineage>
</organism>
<dbReference type="PANTHER" id="PTHR12203">
    <property type="entry name" value="KDEL LYS-ASP-GLU-LEU CONTAINING - RELATED"/>
    <property type="match status" value="1"/>
</dbReference>
<dbReference type="Pfam" id="PF05686">
    <property type="entry name" value="Glyco_transf_90"/>
    <property type="match status" value="1"/>
</dbReference>
<reference evidence="2 3" key="1">
    <citation type="journal article" date="2020" name="J. Phycol.">
        <title>Comparative genome analysis reveals Cyanidiococcus gen. nov., a new extremophilic red algal genus sister to Cyanidioschyzon (Cyanidioschyzonaceae, Rhodophyta).</title>
        <authorList>
            <person name="Liu S.-L."/>
            <person name="Chiang Y.-R."/>
            <person name="Yoon H.S."/>
            <person name="Fu H.-Y."/>
        </authorList>
    </citation>
    <scope>NUCLEOTIDE SEQUENCE [LARGE SCALE GENOMIC DNA]</scope>
    <source>
        <strain evidence="2 3">THAL066</strain>
    </source>
</reference>
<keyword evidence="3" id="KW-1185">Reference proteome</keyword>
<dbReference type="Proteomes" id="UP000530660">
    <property type="component" value="Unassembled WGS sequence"/>
</dbReference>